<organism evidence="11 12">
    <name type="scientific">Lactuca saligna</name>
    <name type="common">Willowleaf lettuce</name>
    <dbReference type="NCBI Taxonomy" id="75948"/>
    <lineage>
        <taxon>Eukaryota</taxon>
        <taxon>Viridiplantae</taxon>
        <taxon>Streptophyta</taxon>
        <taxon>Embryophyta</taxon>
        <taxon>Tracheophyta</taxon>
        <taxon>Spermatophyta</taxon>
        <taxon>Magnoliopsida</taxon>
        <taxon>eudicotyledons</taxon>
        <taxon>Gunneridae</taxon>
        <taxon>Pentapetalae</taxon>
        <taxon>asterids</taxon>
        <taxon>campanulids</taxon>
        <taxon>Asterales</taxon>
        <taxon>Asteraceae</taxon>
        <taxon>Cichorioideae</taxon>
        <taxon>Cichorieae</taxon>
        <taxon>Lactucinae</taxon>
        <taxon>Lactuca</taxon>
    </lineage>
</organism>
<evidence type="ECO:0000256" key="7">
    <source>
        <dbReference type="ARBA" id="ARBA00023136"/>
    </source>
</evidence>
<accession>A0AA36E0X9</accession>
<evidence type="ECO:0000256" key="8">
    <source>
        <dbReference type="ARBA" id="ARBA00023170"/>
    </source>
</evidence>
<sequence>MEKPDVGFEIRRRFLPFILIISSVSVINVHSQSSSNDAVVMQALKKNLQPLSSLDWSDPNPCNWNNVKCSKDNRVTGIQLGHQNLKGNLPQTLNNLTQLQVLEFQHNQLTGPLPSLSGLTQLHNLLLNNNNFSSIPIDFFDGMSSLQNIYLDYNAFTAWSISENLKTASSLRIFSATSTNLTGKIPDFFGADTFSGLITLRLASNSLEGGLPDSFSGSSIQSLWLNGQKSTFRLNGSIDVLQNMTQLTEVWLHTNSFSGPLPDFSRLNKLQNLSLRDNSFTGPFHHLC</sequence>
<proteinExistence type="predicted"/>
<keyword evidence="6" id="KW-1133">Transmembrane helix</keyword>
<evidence type="ECO:0000256" key="6">
    <source>
        <dbReference type="ARBA" id="ARBA00022989"/>
    </source>
</evidence>
<dbReference type="EMBL" id="OX465080">
    <property type="protein sequence ID" value="CAI9278786.1"/>
    <property type="molecule type" value="Genomic_DNA"/>
</dbReference>
<dbReference type="InterPro" id="IPR001611">
    <property type="entry name" value="Leu-rich_rpt"/>
</dbReference>
<keyword evidence="7" id="KW-0472">Membrane</keyword>
<evidence type="ECO:0000256" key="3">
    <source>
        <dbReference type="ARBA" id="ARBA00022692"/>
    </source>
</evidence>
<name>A0AA36E0X9_LACSI</name>
<gene>
    <name evidence="11" type="ORF">LSALG_LOCUS18626</name>
</gene>
<dbReference type="SUPFAM" id="SSF52058">
    <property type="entry name" value="L domain-like"/>
    <property type="match status" value="1"/>
</dbReference>
<keyword evidence="5" id="KW-0677">Repeat</keyword>
<keyword evidence="2" id="KW-0433">Leucine-rich repeat</keyword>
<keyword evidence="12" id="KW-1185">Reference proteome</keyword>
<dbReference type="FunFam" id="3.80.10.10:FF:000190">
    <property type="entry name" value="Receptor-like kinase TMK4"/>
    <property type="match status" value="1"/>
</dbReference>
<evidence type="ECO:0000313" key="12">
    <source>
        <dbReference type="Proteomes" id="UP001177003"/>
    </source>
</evidence>
<dbReference type="Pfam" id="PF00560">
    <property type="entry name" value="LRR_1"/>
    <property type="match status" value="2"/>
</dbReference>
<dbReference type="Pfam" id="PF08263">
    <property type="entry name" value="LRRNT_2"/>
    <property type="match status" value="1"/>
</dbReference>
<evidence type="ECO:0000259" key="10">
    <source>
        <dbReference type="Pfam" id="PF08263"/>
    </source>
</evidence>
<evidence type="ECO:0000256" key="5">
    <source>
        <dbReference type="ARBA" id="ARBA00022737"/>
    </source>
</evidence>
<protein>
    <recommendedName>
        <fullName evidence="10">Leucine-rich repeat-containing N-terminal plant-type domain-containing protein</fullName>
    </recommendedName>
</protein>
<evidence type="ECO:0000256" key="9">
    <source>
        <dbReference type="ARBA" id="ARBA00023180"/>
    </source>
</evidence>
<dbReference type="PANTHER" id="PTHR47986">
    <property type="entry name" value="OSJNBA0070M12.3 PROTEIN"/>
    <property type="match status" value="1"/>
</dbReference>
<keyword evidence="4" id="KW-0732">Signal</keyword>
<dbReference type="Gene3D" id="3.80.10.10">
    <property type="entry name" value="Ribonuclease Inhibitor"/>
    <property type="match status" value="1"/>
</dbReference>
<dbReference type="AlphaFoldDB" id="A0AA36E0X9"/>
<dbReference type="PANTHER" id="PTHR47986:SF14">
    <property type="entry name" value="LEUCINE-RICH REPEAT PROTEIN, PLANT-TYPE-RELATED"/>
    <property type="match status" value="1"/>
</dbReference>
<dbReference type="InterPro" id="IPR032675">
    <property type="entry name" value="LRR_dom_sf"/>
</dbReference>
<evidence type="ECO:0000256" key="2">
    <source>
        <dbReference type="ARBA" id="ARBA00022614"/>
    </source>
</evidence>
<comment type="subcellular location">
    <subcellularLocation>
        <location evidence="1">Membrane</location>
        <topology evidence="1">Single-pass membrane protein</topology>
    </subcellularLocation>
</comment>
<dbReference type="Proteomes" id="UP001177003">
    <property type="component" value="Chromosome 4"/>
</dbReference>
<keyword evidence="9" id="KW-0325">Glycoprotein</keyword>
<keyword evidence="3" id="KW-0812">Transmembrane</keyword>
<dbReference type="GO" id="GO:0016020">
    <property type="term" value="C:membrane"/>
    <property type="evidence" value="ECO:0007669"/>
    <property type="project" value="UniProtKB-SubCell"/>
</dbReference>
<keyword evidence="8" id="KW-0675">Receptor</keyword>
<evidence type="ECO:0000256" key="4">
    <source>
        <dbReference type="ARBA" id="ARBA00022729"/>
    </source>
</evidence>
<evidence type="ECO:0000256" key="1">
    <source>
        <dbReference type="ARBA" id="ARBA00004167"/>
    </source>
</evidence>
<dbReference type="InterPro" id="IPR052422">
    <property type="entry name" value="Auxin_Ser/Thr_Kinase"/>
</dbReference>
<evidence type="ECO:0000313" key="11">
    <source>
        <dbReference type="EMBL" id="CAI9278786.1"/>
    </source>
</evidence>
<dbReference type="InterPro" id="IPR013210">
    <property type="entry name" value="LRR_N_plant-typ"/>
</dbReference>
<reference evidence="11" key="1">
    <citation type="submission" date="2023-04" db="EMBL/GenBank/DDBJ databases">
        <authorList>
            <person name="Vijverberg K."/>
            <person name="Xiong W."/>
            <person name="Schranz E."/>
        </authorList>
    </citation>
    <scope>NUCLEOTIDE SEQUENCE</scope>
</reference>
<feature type="domain" description="Leucine-rich repeat-containing N-terminal plant-type" evidence="10">
    <location>
        <begin position="35"/>
        <end position="70"/>
    </location>
</feature>